<accession>A0A0E9WNB0</accession>
<sequence>MKRNHFRIISKFGVTLLCLVVFLINGFSSAHLNLLLEGNCDITRLLVYLVNPF</sequence>
<evidence type="ECO:0000313" key="1">
    <source>
        <dbReference type="EMBL" id="JAH91766.1"/>
    </source>
</evidence>
<reference evidence="1" key="2">
    <citation type="journal article" date="2015" name="Fish Shellfish Immunol.">
        <title>Early steps in the European eel (Anguilla anguilla)-Vibrio vulnificus interaction in the gills: Role of the RtxA13 toxin.</title>
        <authorList>
            <person name="Callol A."/>
            <person name="Pajuelo D."/>
            <person name="Ebbesson L."/>
            <person name="Teles M."/>
            <person name="MacKenzie S."/>
            <person name="Amaro C."/>
        </authorList>
    </citation>
    <scope>NUCLEOTIDE SEQUENCE</scope>
</reference>
<dbReference type="EMBL" id="GBXM01016811">
    <property type="protein sequence ID" value="JAH91766.1"/>
    <property type="molecule type" value="Transcribed_RNA"/>
</dbReference>
<dbReference type="AlphaFoldDB" id="A0A0E9WNB0"/>
<name>A0A0E9WNB0_ANGAN</name>
<organism evidence="1">
    <name type="scientific">Anguilla anguilla</name>
    <name type="common">European freshwater eel</name>
    <name type="synonym">Muraena anguilla</name>
    <dbReference type="NCBI Taxonomy" id="7936"/>
    <lineage>
        <taxon>Eukaryota</taxon>
        <taxon>Metazoa</taxon>
        <taxon>Chordata</taxon>
        <taxon>Craniata</taxon>
        <taxon>Vertebrata</taxon>
        <taxon>Euteleostomi</taxon>
        <taxon>Actinopterygii</taxon>
        <taxon>Neopterygii</taxon>
        <taxon>Teleostei</taxon>
        <taxon>Anguilliformes</taxon>
        <taxon>Anguillidae</taxon>
        <taxon>Anguilla</taxon>
    </lineage>
</organism>
<reference evidence="1" key="1">
    <citation type="submission" date="2014-11" db="EMBL/GenBank/DDBJ databases">
        <authorList>
            <person name="Amaro Gonzalez C."/>
        </authorList>
    </citation>
    <scope>NUCLEOTIDE SEQUENCE</scope>
</reference>
<proteinExistence type="predicted"/>
<protein>
    <submittedName>
        <fullName evidence="1">Uncharacterized protein</fullName>
    </submittedName>
</protein>